<keyword evidence="6" id="KW-1185">Reference proteome</keyword>
<dbReference type="PANTHER" id="PTHR32305">
    <property type="match status" value="1"/>
</dbReference>
<evidence type="ECO:0000313" key="6">
    <source>
        <dbReference type="Proteomes" id="UP001160301"/>
    </source>
</evidence>
<feature type="transmembrane region" description="Helical" evidence="3">
    <location>
        <begin position="1387"/>
        <end position="1408"/>
    </location>
</feature>
<evidence type="ECO:0000256" key="2">
    <source>
        <dbReference type="SAM" id="MobiDB-lite"/>
    </source>
</evidence>
<feature type="region of interest" description="Disordered" evidence="2">
    <location>
        <begin position="409"/>
        <end position="430"/>
    </location>
</feature>
<dbReference type="Gene3D" id="2.180.10.10">
    <property type="entry name" value="RHS repeat-associated core"/>
    <property type="match status" value="2"/>
</dbReference>
<evidence type="ECO:0000313" key="5">
    <source>
        <dbReference type="EMBL" id="MDI1435303.1"/>
    </source>
</evidence>
<evidence type="ECO:0000256" key="1">
    <source>
        <dbReference type="ARBA" id="ARBA00022737"/>
    </source>
</evidence>
<gene>
    <name evidence="5" type="ORF">QHF89_37730</name>
</gene>
<proteinExistence type="predicted"/>
<dbReference type="EMBL" id="JARZHI010000056">
    <property type="protein sequence ID" value="MDI1435303.1"/>
    <property type="molecule type" value="Genomic_DNA"/>
</dbReference>
<protein>
    <submittedName>
        <fullName evidence="5">RHS repeat-associated core domain-containing protein</fullName>
    </submittedName>
</protein>
<dbReference type="InterPro" id="IPR022385">
    <property type="entry name" value="Rhs_assc_core"/>
</dbReference>
<dbReference type="InterPro" id="IPR006530">
    <property type="entry name" value="YD"/>
</dbReference>
<evidence type="ECO:0000259" key="4">
    <source>
        <dbReference type="Pfam" id="PF25023"/>
    </source>
</evidence>
<dbReference type="InterPro" id="IPR050708">
    <property type="entry name" value="T6SS_VgrG/RHS"/>
</dbReference>
<feature type="domain" description="Teneurin-like YD-shell" evidence="4">
    <location>
        <begin position="844"/>
        <end position="1202"/>
    </location>
</feature>
<keyword evidence="3" id="KW-0472">Membrane</keyword>
<dbReference type="InterPro" id="IPR031325">
    <property type="entry name" value="RHS_repeat"/>
</dbReference>
<accession>A0ABT6P413</accession>
<keyword evidence="3" id="KW-1133">Transmembrane helix</keyword>
<dbReference type="PANTHER" id="PTHR32305:SF15">
    <property type="entry name" value="PROTEIN RHSA-RELATED"/>
    <property type="match status" value="1"/>
</dbReference>
<sequence length="1612" mass="175376">MSVSIYSNAFNFGSYLSGAVDPRTGQYSVAIPFVQIRPPNLDDLSRSIGITFSALRPENRGFGIGWSMSLCSLDLTNNQNVLTLSDGRSFQGNSLPPDGYDLTFKDQKLKDFRVTKIDANTFDVISKDGVVERLIKRGGELVARLSLLRFPSGETFQYSYDHQVNGVSYLTKIVFVQTGETYLEITYQGFNARQVSYPVDHGKTARIQLDHQNDLLTSVTLPHDAGQSGGSAAALPRYTISYRPLGAFQGIDRLRSPTGSVETLQYKEEGHKLNGGGHVPYVISHEVAPGRGQPSTRRTYSFSQDQNFLGYASGAPVFRPGEDNLYLVLGNYTYKSTEYVLENGSNLSVTEREFNRFHLLTKEGKTQQGTRTSTEITYNEIAGQSFSQQPANLQQPRVVTKRYENLQPYASREERTETETDEYGNPLSQLDPTGVKTTFTYYAKGGEPGCPADPFGFVRYVKRATVTPAAAGSTTSKVTDYTYLETSTLGQAPARYFVNKATETFNGAEVKTFAYNDTPTNAATHALLKRMDTRWNNKTTVIAFDHVVSGGTTKTTTTVTGFDGVKATLSTTRSRITGRRWQEYDVNGVTTNSTYDVLGRVVEHTTSPGTSSAATRRYEYSFPGGDETGRWPVLTETDPQGVGKRVHFDGLGRVAAEEAQDDVSGSSAPGAYRLVTERFYDVLGRTVSEKRHDWWWNAGQTARTETIHETRFEHDGWDRLRRTVFADGHAELTIHDVVARTVRTGIEGEGNILTVLDAFGNPLTSTQVHANGVTYATWRNQYDGFGRKISEQDALGNTTRYSYDLFDRVTERTLPENTQVRVQYADFSAHDLMVSLTVDGTSFGTRSYDGLGRVTAAGVGGRTTRYAYQGGGDKPSQVTTPKGNVLAMAYAPVLGGRLVGVTGPDVSSEYQLDKRTTALTQAKSGDFIQDLGYFASGLSRSSSEQAIPRLGRNRVTTSYAYSMSGRIQTFVDGFNNAHTREYDTQGRLKSCQQGNRRASFGYDAKSRPKSIVVEDAAERTSLTTTLTYDDFGRETLRVTSGGSSTRIETSYFANGQVSGRVTTEGGVLLRDETYVYDKRSRLQQYRCAGSQPPRDSRGRVVVAQQFTFDKWSNITRRETTFTDGVEVTTYQFSAQDPTQLSAVVQNGQTIALAYDAAGNLTRDERGQELEYDSQNRLIRVRNSHGQLLSEYHYDAMGKLVAQSLPTGGHTQRYYQGEIISNQTLDDRTITYLGAEGQYFAQEERQGATTRGQLFVTNREHSLVASVDAGSTEDVRYTPYGERSTSGEGRMVIGFNGESVDPVTGWYFLGNGYRVYNPTLMRFHSPDGWSPFGQGGVNPYVYSAGDPINQIDPTGHLSWKAWLNIGLAVIGIAVGIVTLGAGAAVSAAAIAATTLGMASSAVSIAGAVLEDNEKASSILGWVSLGLGVASVGAGITAFARSTASVVSAGAKAAQTVKNEVAGITESLVSKSLAVSRGKTIAMAVEGIGHAADVVSKGTGIAANFVENEKIANILNWVSVGTGAVPTALGGGGLIKSGLTKGSTESPALHAAPTGSRASSSDVALLAARPLRADTPFRVSSDRFNNAYNILPISPHGLFRNAEIEVESLFVTRL</sequence>
<comment type="caution">
    <text evidence="5">The sequence shown here is derived from an EMBL/GenBank/DDBJ whole genome shotgun (WGS) entry which is preliminary data.</text>
</comment>
<dbReference type="Pfam" id="PF25023">
    <property type="entry name" value="TEN_YD-shell"/>
    <property type="match status" value="1"/>
</dbReference>
<keyword evidence="3" id="KW-0812">Transmembrane</keyword>
<dbReference type="Pfam" id="PF05593">
    <property type="entry name" value="RHS_repeat"/>
    <property type="match status" value="1"/>
</dbReference>
<name>A0ABT6P413_9BACT</name>
<dbReference type="NCBIfam" id="TIGR01643">
    <property type="entry name" value="YD_repeat_2x"/>
    <property type="match status" value="2"/>
</dbReference>
<feature type="transmembrane region" description="Helical" evidence="3">
    <location>
        <begin position="1360"/>
        <end position="1380"/>
    </location>
</feature>
<keyword evidence="1" id="KW-0677">Repeat</keyword>
<dbReference type="NCBIfam" id="TIGR03696">
    <property type="entry name" value="Rhs_assc_core"/>
    <property type="match status" value="1"/>
</dbReference>
<dbReference type="RefSeq" id="WP_136973033.1">
    <property type="nucleotide sequence ID" value="NZ_JARZHI010000056.1"/>
</dbReference>
<dbReference type="Proteomes" id="UP001160301">
    <property type="component" value="Unassembled WGS sequence"/>
</dbReference>
<dbReference type="InterPro" id="IPR056823">
    <property type="entry name" value="TEN-like_YD-shell"/>
</dbReference>
<organism evidence="5 6">
    <name type="scientific">Polyangium sorediatum</name>
    <dbReference type="NCBI Taxonomy" id="889274"/>
    <lineage>
        <taxon>Bacteria</taxon>
        <taxon>Pseudomonadati</taxon>
        <taxon>Myxococcota</taxon>
        <taxon>Polyangia</taxon>
        <taxon>Polyangiales</taxon>
        <taxon>Polyangiaceae</taxon>
        <taxon>Polyangium</taxon>
    </lineage>
</organism>
<reference evidence="5 6" key="1">
    <citation type="submission" date="2023-04" db="EMBL/GenBank/DDBJ databases">
        <title>The genome sequence of Polyangium sorediatum DSM14670.</title>
        <authorList>
            <person name="Zhang X."/>
        </authorList>
    </citation>
    <scope>NUCLEOTIDE SEQUENCE [LARGE SCALE GENOMIC DNA]</scope>
    <source>
        <strain evidence="5 6">DSM 14670</strain>
    </source>
</reference>
<evidence type="ECO:0000256" key="3">
    <source>
        <dbReference type="SAM" id="Phobius"/>
    </source>
</evidence>
<feature type="transmembrane region" description="Helical" evidence="3">
    <location>
        <begin position="1414"/>
        <end position="1438"/>
    </location>
</feature>